<proteinExistence type="inferred from homology"/>
<evidence type="ECO:0000313" key="4">
    <source>
        <dbReference type="Proteomes" id="UP000541535"/>
    </source>
</evidence>
<dbReference type="InterPro" id="IPR013783">
    <property type="entry name" value="Ig-like_fold"/>
</dbReference>
<dbReference type="AlphaFoldDB" id="A0A7W5BDW5"/>
<comment type="caution">
    <text evidence="3">The sequence shown here is derived from an EMBL/GenBank/DDBJ whole genome shotgun (WGS) entry which is preliminary data.</text>
</comment>
<dbReference type="SMART" id="SM00634">
    <property type="entry name" value="BID_1"/>
    <property type="match status" value="1"/>
</dbReference>
<feature type="domain" description="Big-1" evidence="2">
    <location>
        <begin position="59"/>
        <end position="145"/>
    </location>
</feature>
<dbReference type="SUPFAM" id="SSF49373">
    <property type="entry name" value="Invasin/intimin cell-adhesion fragments"/>
    <property type="match status" value="2"/>
</dbReference>
<organism evidence="3 4">
    <name type="scientific">Pseudoduganella violacea</name>
    <dbReference type="NCBI Taxonomy" id="1715466"/>
    <lineage>
        <taxon>Bacteria</taxon>
        <taxon>Pseudomonadati</taxon>
        <taxon>Pseudomonadota</taxon>
        <taxon>Betaproteobacteria</taxon>
        <taxon>Burkholderiales</taxon>
        <taxon>Oxalobacteraceae</taxon>
        <taxon>Telluria group</taxon>
        <taxon>Pseudoduganella</taxon>
    </lineage>
</organism>
<evidence type="ECO:0000256" key="1">
    <source>
        <dbReference type="ARBA" id="ARBA00010116"/>
    </source>
</evidence>
<dbReference type="RefSeq" id="WP_183443070.1">
    <property type="nucleotide sequence ID" value="NZ_JACHXD010000015.1"/>
</dbReference>
<dbReference type="InterPro" id="IPR008964">
    <property type="entry name" value="Invasin/intimin_cell_adhesion"/>
</dbReference>
<dbReference type="Proteomes" id="UP000541535">
    <property type="component" value="Unassembled WGS sequence"/>
</dbReference>
<gene>
    <name evidence="3" type="ORF">FHS03_004430</name>
</gene>
<dbReference type="Pfam" id="PF02369">
    <property type="entry name" value="Big_1"/>
    <property type="match status" value="1"/>
</dbReference>
<evidence type="ECO:0000259" key="2">
    <source>
        <dbReference type="SMART" id="SM00634"/>
    </source>
</evidence>
<dbReference type="EMBL" id="JACHXD010000015">
    <property type="protein sequence ID" value="MBB3121352.1"/>
    <property type="molecule type" value="Genomic_DNA"/>
</dbReference>
<comment type="similarity">
    <text evidence="1">Belongs to the intimin/invasin family.</text>
</comment>
<protein>
    <recommendedName>
        <fullName evidence="2">Big-1 domain-containing protein</fullName>
    </recommendedName>
</protein>
<keyword evidence="4" id="KW-1185">Reference proteome</keyword>
<accession>A0A7W5BDW5</accession>
<name>A0A7W5BDW5_9BURK</name>
<evidence type="ECO:0000313" key="3">
    <source>
        <dbReference type="EMBL" id="MBB3121352.1"/>
    </source>
</evidence>
<dbReference type="Gene3D" id="2.60.40.10">
    <property type="entry name" value="Immunoglobulins"/>
    <property type="match status" value="3"/>
</dbReference>
<reference evidence="3 4" key="1">
    <citation type="submission" date="2020-08" db="EMBL/GenBank/DDBJ databases">
        <title>Genomic Encyclopedia of Type Strains, Phase III (KMG-III): the genomes of soil and plant-associated and newly described type strains.</title>
        <authorList>
            <person name="Whitman W."/>
        </authorList>
    </citation>
    <scope>NUCLEOTIDE SEQUENCE [LARGE SCALE GENOMIC DNA]</scope>
    <source>
        <strain evidence="3 4">CECT 8897</strain>
    </source>
</reference>
<dbReference type="InterPro" id="IPR003344">
    <property type="entry name" value="Big_1_dom"/>
</dbReference>
<sequence length="657" mass="64101">MSVILSACGGGGGGSTTSAGCVTIDPSRDPALPSCGGSTSAPATASAAGSAALSMSDSSGATSSVSPDRSGTVQAQIKDSKGLVVPNVAVTFTSTDKTAVLSPASGTALTDSSGIARIGIGAGSQAGGYTINATANVGSGTVSSSLGYSVSFPALALSDLRISPATLSAGGNASVGVTVMNGANVYLLPVAVSFSSACISAGKAVMGTPVTTQSGIATASYTDKGCGTADVITASVTTPGGTASKAGTINVLPASAGSFKFISVSNSNLALKGTGGPGRPEFSTVKFQIFDASGSPLAGKQVNFAFSDSTTSTTVGGLSLNTASALTGADGTVTTDVAAGTIPTSVRVVATVSGTSPPLTSVSSILVVSSGVPDQAHFSLSTAIGNCEGRDIDQLCSTVKVISGDHFGNPVPDGTAINFSAEGGNIGASCLTKDGMCSVPLYSSAPRQANERITVLAYALGEENLIDNNGNNTYDAGDSFTDKRPDIFRDDNESGSWNTGEACVGPNLAGTCSTAGDGQYNGVLRSPQVPSAQTLYVSAQLVQIFAGSTASIGFSTSSLSCSAGGTADVVVTVADPAGTIMPAGSIIDMSALFGVTASTVAPSQIKVPNVVAAVGQAVPAPSYAVTVGCPTPAGKGKLIVKVTSPSGVISSASLPIN</sequence>